<proteinExistence type="predicted"/>
<organism evidence="1 2">
    <name type="scientific">Demequina zhanjiangensis</name>
    <dbReference type="NCBI Taxonomy" id="3051659"/>
    <lineage>
        <taxon>Bacteria</taxon>
        <taxon>Bacillati</taxon>
        <taxon>Actinomycetota</taxon>
        <taxon>Actinomycetes</taxon>
        <taxon>Micrococcales</taxon>
        <taxon>Demequinaceae</taxon>
        <taxon>Demequina</taxon>
    </lineage>
</organism>
<keyword evidence="2" id="KW-1185">Reference proteome</keyword>
<evidence type="ECO:0008006" key="3">
    <source>
        <dbReference type="Google" id="ProtNLM"/>
    </source>
</evidence>
<protein>
    <recommendedName>
        <fullName evidence="3">Glycosyl transferase family 2</fullName>
    </recommendedName>
</protein>
<dbReference type="RefSeq" id="WP_301126260.1">
    <property type="nucleotide sequence ID" value="NZ_JAUHPV010000002.1"/>
</dbReference>
<sequence length="286" mass="31807">MTIRDLSCRVFESLRLRVVDAIATVRVEFLSVFSRTSLVSPDGFGIVSYTSHGVRASKAWRTAVSIGAGKVRPKRIILWLEPGDASRADSWRWRRLSRRGLEVGQAEVGLGPHNKYFHALGVSVELREVLVTADDDIIYPRDWLDGLRSRSGYPAQAERVTAYRAREVVRTGTGGLAPYRTWPFATDATSPADMFLTGVSGVAYPPEFCELALVQARGFSRLCPKADDVWLNRLAREGGFEIQLVEGQSVDFPAVLGTRNTGLSRDNVVRDANDEQIRLTFIGRHI</sequence>
<dbReference type="Proteomes" id="UP001172738">
    <property type="component" value="Unassembled WGS sequence"/>
</dbReference>
<dbReference type="EMBL" id="JAUHPV010000002">
    <property type="protein sequence ID" value="MDN4472017.1"/>
    <property type="molecule type" value="Genomic_DNA"/>
</dbReference>
<comment type="caution">
    <text evidence="1">The sequence shown here is derived from an EMBL/GenBank/DDBJ whole genome shotgun (WGS) entry which is preliminary data.</text>
</comment>
<reference evidence="1" key="1">
    <citation type="submission" date="2023-06" db="EMBL/GenBank/DDBJ databases">
        <title>SYSU T00b26.</title>
        <authorList>
            <person name="Gao L."/>
            <person name="Fang B.-Z."/>
            <person name="Li W.-J."/>
        </authorList>
    </citation>
    <scope>NUCLEOTIDE SEQUENCE</scope>
    <source>
        <strain evidence="1">SYSU T00b26</strain>
    </source>
</reference>
<accession>A0ABT8FYX6</accession>
<gene>
    <name evidence="1" type="ORF">QQX04_03300</name>
</gene>
<evidence type="ECO:0000313" key="2">
    <source>
        <dbReference type="Proteomes" id="UP001172738"/>
    </source>
</evidence>
<evidence type="ECO:0000313" key="1">
    <source>
        <dbReference type="EMBL" id="MDN4472017.1"/>
    </source>
</evidence>
<name>A0ABT8FYX6_9MICO</name>